<evidence type="ECO:0000313" key="3">
    <source>
        <dbReference type="Proteomes" id="UP000001823"/>
    </source>
</evidence>
<name>A0A0H2YT52_CLOP1</name>
<dbReference type="GO" id="GO:0045454">
    <property type="term" value="P:cell redox homeostasis"/>
    <property type="evidence" value="ECO:0007669"/>
    <property type="project" value="TreeGrafter"/>
</dbReference>
<feature type="domain" description="Glutaredoxin" evidence="1">
    <location>
        <begin position="2"/>
        <end position="61"/>
    </location>
</feature>
<dbReference type="Pfam" id="PF00462">
    <property type="entry name" value="Glutaredoxin"/>
    <property type="match status" value="1"/>
</dbReference>
<dbReference type="InterPro" id="IPR011911">
    <property type="entry name" value="GlrX_YruB"/>
</dbReference>
<dbReference type="PaxDb" id="195103-CPF_2749"/>
<dbReference type="STRING" id="195103.CPF_2749"/>
<dbReference type="InterPro" id="IPR036249">
    <property type="entry name" value="Thioredoxin-like_sf"/>
</dbReference>
<dbReference type="EMBL" id="CP000246">
    <property type="protein sequence ID" value="ABG83947.1"/>
    <property type="molecule type" value="Genomic_DNA"/>
</dbReference>
<dbReference type="SUPFAM" id="SSF52833">
    <property type="entry name" value="Thioredoxin-like"/>
    <property type="match status" value="1"/>
</dbReference>
<dbReference type="RefSeq" id="WP_003452243.1">
    <property type="nucleotide sequence ID" value="NC_008261.1"/>
</dbReference>
<sequence length="77" mass="8641">MVKVYSVEWCGPCNKLKKYLEKLGVQYETITVADGKEDRNEVLEVSGQRSVPVAVIGEEVIVGFDKQKIDAAIEKIR</sequence>
<evidence type="ECO:0000259" key="1">
    <source>
        <dbReference type="Pfam" id="PF00462"/>
    </source>
</evidence>
<dbReference type="KEGG" id="cpf:CPF_2749"/>
<dbReference type="Proteomes" id="UP000001823">
    <property type="component" value="Chromosome"/>
</dbReference>
<dbReference type="InterPro" id="IPR051548">
    <property type="entry name" value="Grx-like_ET"/>
</dbReference>
<organism evidence="2 3">
    <name type="scientific">Clostridium perfringens (strain ATCC 13124 / DSM 756 / JCM 1290 / NCIMB 6125 / NCTC 8237 / Type A)</name>
    <dbReference type="NCBI Taxonomy" id="195103"/>
    <lineage>
        <taxon>Bacteria</taxon>
        <taxon>Bacillati</taxon>
        <taxon>Bacillota</taxon>
        <taxon>Clostridia</taxon>
        <taxon>Eubacteriales</taxon>
        <taxon>Clostridiaceae</taxon>
        <taxon>Clostridium</taxon>
    </lineage>
</organism>
<dbReference type="HOGENOM" id="CLU_026126_9_3_9"/>
<evidence type="ECO:0000313" key="2">
    <source>
        <dbReference type="EMBL" id="ABG83947.1"/>
    </source>
</evidence>
<protein>
    <submittedName>
        <fullName evidence="2">Glutaredoxin-like protein, YruB-family</fullName>
    </submittedName>
</protein>
<dbReference type="GO" id="GO:0009055">
    <property type="term" value="F:electron transfer activity"/>
    <property type="evidence" value="ECO:0007669"/>
    <property type="project" value="TreeGrafter"/>
</dbReference>
<proteinExistence type="predicted"/>
<gene>
    <name evidence="2" type="ordered locus">CPF_2749</name>
</gene>
<dbReference type="eggNOG" id="COG0695">
    <property type="taxonomic scope" value="Bacteria"/>
</dbReference>
<dbReference type="InterPro" id="IPR002109">
    <property type="entry name" value="Glutaredoxin"/>
</dbReference>
<accession>A0A0H2YT52</accession>
<dbReference type="PROSITE" id="PS51354">
    <property type="entry name" value="GLUTAREDOXIN_2"/>
    <property type="match status" value="1"/>
</dbReference>
<keyword evidence="3" id="KW-1185">Reference proteome</keyword>
<dbReference type="PANTHER" id="PTHR34386">
    <property type="entry name" value="GLUTAREDOXIN"/>
    <property type="match status" value="1"/>
</dbReference>
<dbReference type="NCBIfam" id="TIGR02196">
    <property type="entry name" value="GlrX_YruB"/>
    <property type="match status" value="1"/>
</dbReference>
<reference evidence="2 3" key="1">
    <citation type="journal article" date="2006" name="Genome Res.">
        <title>Skewed genomic variability in strains of the toxigenic bacterial pathogen, Clostridium perfringens.</title>
        <authorList>
            <person name="Myers G.S."/>
            <person name="Rasko D.A."/>
            <person name="Cheung J.K."/>
            <person name="Ravel J."/>
            <person name="Seshadri R."/>
            <person name="Deboy R.T."/>
            <person name="Ren Q."/>
            <person name="Varga J."/>
            <person name="Awad M.M."/>
            <person name="Brinkac L.M."/>
            <person name="Daugherty S.C."/>
            <person name="Haft D.H."/>
            <person name="Dodson R.J."/>
            <person name="Madupu R."/>
            <person name="Nelson W.C."/>
            <person name="Rosovitz M.J."/>
            <person name="Sullivan S.A."/>
            <person name="Khouri H."/>
            <person name="Dimitrov G.I."/>
            <person name="Watkins K.L."/>
            <person name="Mulligan S."/>
            <person name="Benton J."/>
            <person name="Radune D."/>
            <person name="Fisher D.J."/>
            <person name="Atkins H.S."/>
            <person name="Hiscox T."/>
            <person name="Jost B.H."/>
            <person name="Billington S.J."/>
            <person name="Songer J.G."/>
            <person name="McClane B.A."/>
            <person name="Titball R.W."/>
            <person name="Rood J.I."/>
            <person name="Melville S.B."/>
            <person name="Paulsen I.T."/>
        </authorList>
    </citation>
    <scope>NUCLEOTIDE SEQUENCE [LARGE SCALE GENOMIC DNA]</scope>
    <source>
        <strain evidence="3">ATCC 13124 / DSM 756 / JCM 1290 / NCIMB 6125 / NCTC 8237 / S 107 / Type A</strain>
    </source>
</reference>
<dbReference type="Gene3D" id="3.40.30.10">
    <property type="entry name" value="Glutaredoxin"/>
    <property type="match status" value="1"/>
</dbReference>
<dbReference type="PANTHER" id="PTHR34386:SF1">
    <property type="entry name" value="GLUTAREDOXIN-LIKE PROTEIN NRDH"/>
    <property type="match status" value="1"/>
</dbReference>
<dbReference type="CDD" id="cd02976">
    <property type="entry name" value="NrdH"/>
    <property type="match status" value="1"/>
</dbReference>
<dbReference type="GeneID" id="93000974"/>
<dbReference type="AlphaFoldDB" id="A0A0H2YT52"/>